<sequence>MLLQSRYEFPSAKVIRALLQHTHELSIHSDGMPSPLIAAVSELDLLTGRLVLEAEYAGQHIERYLGQGCVNLDIEAVKGQYLLEREAYSLSNVAAKLLKTDRAHYRFECQLPESVFIHDHRGAMRIPFILGMQARVNLEVYPHQLSIDGRVRNLSVGGCLVDTRLTDCLALSVDQEIPGVTLEFPNGESFFAEGCVRHIRPFGHHGHAAIGIQFVRLSAAQSEALFRYVTEAEHEAGYRTGANDKMDYHSTLFIAGAKEKKIQQREALERDKRSRQTPMEKGVLDVSHHMQVGLMYTKTHDAFPGEVLYDCVDTLRYLIELDRKALMFALACLRDEPEWVRHAVQAACQLADMLLTRDPYDPQIREAMLGTLIHDMGKPLLVGPQLPSLKVHMNPVQKEILRGHVSALRQRLMELDWSPSPVCQEIIDNANERLDGSGYPKGKRGDQLSELIRLLSVIKAVNKLTHGRNGIPPRTPLDAYRMIYEADRAYDKTILVEYIQAYGLYPIGSLAKFSGGFLAWIMDIDGKGMPTQVQVVKNLRFPDTNMHTVMGKEDMPQIGKLEGVVHPREYGIELKS</sequence>
<dbReference type="InterPro" id="IPR003607">
    <property type="entry name" value="HD/PDEase_dom"/>
</dbReference>
<protein>
    <recommendedName>
        <fullName evidence="1">HD-GYP domain-containing protein</fullName>
    </recommendedName>
</protein>
<feature type="domain" description="HD-GYP" evidence="1">
    <location>
        <begin position="317"/>
        <end position="515"/>
    </location>
</feature>
<dbReference type="Gene3D" id="2.40.10.220">
    <property type="entry name" value="predicted glycosyltransferase like domains"/>
    <property type="match status" value="1"/>
</dbReference>
<keyword evidence="3" id="KW-1185">Reference proteome</keyword>
<accession>A0A8H9I867</accession>
<evidence type="ECO:0000313" key="3">
    <source>
        <dbReference type="Proteomes" id="UP000623776"/>
    </source>
</evidence>
<dbReference type="Pfam" id="PF07238">
    <property type="entry name" value="PilZ"/>
    <property type="match status" value="1"/>
</dbReference>
<dbReference type="AlphaFoldDB" id="A0A8H9I867"/>
<organism evidence="2 3">
    <name type="scientific">Vreelandella hamiltonii</name>
    <dbReference type="NCBI Taxonomy" id="502829"/>
    <lineage>
        <taxon>Bacteria</taxon>
        <taxon>Pseudomonadati</taxon>
        <taxon>Pseudomonadota</taxon>
        <taxon>Gammaproteobacteria</taxon>
        <taxon>Oceanospirillales</taxon>
        <taxon>Halomonadaceae</taxon>
        <taxon>Vreelandella</taxon>
    </lineage>
</organism>
<dbReference type="Proteomes" id="UP000623776">
    <property type="component" value="Unassembled WGS sequence"/>
</dbReference>
<dbReference type="Gene3D" id="1.10.3210.10">
    <property type="entry name" value="Hypothetical protein af1432"/>
    <property type="match status" value="1"/>
</dbReference>
<dbReference type="GO" id="GO:0008081">
    <property type="term" value="F:phosphoric diester hydrolase activity"/>
    <property type="evidence" value="ECO:0007669"/>
    <property type="project" value="UniProtKB-ARBA"/>
</dbReference>
<dbReference type="PROSITE" id="PS51832">
    <property type="entry name" value="HD_GYP"/>
    <property type="match status" value="1"/>
</dbReference>
<dbReference type="GO" id="GO:0035438">
    <property type="term" value="F:cyclic-di-GMP binding"/>
    <property type="evidence" value="ECO:0007669"/>
    <property type="project" value="InterPro"/>
</dbReference>
<evidence type="ECO:0000313" key="2">
    <source>
        <dbReference type="EMBL" id="GGW39093.1"/>
    </source>
</evidence>
<dbReference type="InterPro" id="IPR009875">
    <property type="entry name" value="PilZ_domain"/>
</dbReference>
<reference evidence="3" key="1">
    <citation type="journal article" date="2019" name="Int. J. Syst. Evol. Microbiol.">
        <title>The Global Catalogue of Microorganisms (GCM) 10K type strain sequencing project: providing services to taxonomists for standard genome sequencing and annotation.</title>
        <authorList>
            <consortium name="The Broad Institute Genomics Platform"/>
            <consortium name="The Broad Institute Genome Sequencing Center for Infectious Disease"/>
            <person name="Wu L."/>
            <person name="Ma J."/>
        </authorList>
    </citation>
    <scope>NUCLEOTIDE SEQUENCE [LARGE SCALE GENOMIC DNA]</scope>
    <source>
        <strain evidence="3">KCTC 22154</strain>
    </source>
</reference>
<gene>
    <name evidence="2" type="ORF">GCM10007157_32620</name>
</gene>
<evidence type="ECO:0000259" key="1">
    <source>
        <dbReference type="PROSITE" id="PS51832"/>
    </source>
</evidence>
<dbReference type="RefSeq" id="WP_189464154.1">
    <property type="nucleotide sequence ID" value="NZ_BMXN01000029.1"/>
</dbReference>
<dbReference type="InterPro" id="IPR037522">
    <property type="entry name" value="HD_GYP_dom"/>
</dbReference>
<dbReference type="EMBL" id="BMXN01000029">
    <property type="protein sequence ID" value="GGW39093.1"/>
    <property type="molecule type" value="Genomic_DNA"/>
</dbReference>
<dbReference type="Pfam" id="PF13487">
    <property type="entry name" value="HD_5"/>
    <property type="match status" value="1"/>
</dbReference>
<proteinExistence type="predicted"/>
<dbReference type="CDD" id="cd00077">
    <property type="entry name" value="HDc"/>
    <property type="match status" value="1"/>
</dbReference>
<name>A0A8H9I867_9GAMM</name>
<dbReference type="SUPFAM" id="SSF141371">
    <property type="entry name" value="PilZ domain-like"/>
    <property type="match status" value="1"/>
</dbReference>
<comment type="caution">
    <text evidence="2">The sequence shown here is derived from an EMBL/GenBank/DDBJ whole genome shotgun (WGS) entry which is preliminary data.</text>
</comment>